<dbReference type="AlphaFoldDB" id="A0A087H975"/>
<feature type="transmembrane region" description="Helical" evidence="1">
    <location>
        <begin position="37"/>
        <end position="61"/>
    </location>
</feature>
<proteinExistence type="predicted"/>
<dbReference type="Gramene" id="KFK38677">
    <property type="protein sequence ID" value="KFK38677"/>
    <property type="gene ID" value="AALP_AA3G146300"/>
</dbReference>
<name>A0A087H975_ARAAL</name>
<evidence type="ECO:0000256" key="1">
    <source>
        <dbReference type="SAM" id="Phobius"/>
    </source>
</evidence>
<keyword evidence="1" id="KW-1133">Transmembrane helix</keyword>
<reference evidence="3" key="1">
    <citation type="journal article" date="2015" name="Nat. Plants">
        <title>Genome expansion of Arabis alpina linked with retrotransposition and reduced symmetric DNA methylation.</title>
        <authorList>
            <person name="Willing E.M."/>
            <person name="Rawat V."/>
            <person name="Mandakova T."/>
            <person name="Maumus F."/>
            <person name="James G.V."/>
            <person name="Nordstroem K.J."/>
            <person name="Becker C."/>
            <person name="Warthmann N."/>
            <person name="Chica C."/>
            <person name="Szarzynska B."/>
            <person name="Zytnicki M."/>
            <person name="Albani M.C."/>
            <person name="Kiefer C."/>
            <person name="Bergonzi S."/>
            <person name="Castaings L."/>
            <person name="Mateos J.L."/>
            <person name="Berns M.C."/>
            <person name="Bujdoso N."/>
            <person name="Piofczyk T."/>
            <person name="de Lorenzo L."/>
            <person name="Barrero-Sicilia C."/>
            <person name="Mateos I."/>
            <person name="Piednoel M."/>
            <person name="Hagmann J."/>
            <person name="Chen-Min-Tao R."/>
            <person name="Iglesias-Fernandez R."/>
            <person name="Schuster S.C."/>
            <person name="Alonso-Blanco C."/>
            <person name="Roudier F."/>
            <person name="Carbonero P."/>
            <person name="Paz-Ares J."/>
            <person name="Davis S.J."/>
            <person name="Pecinka A."/>
            <person name="Quesneville H."/>
            <person name="Colot V."/>
            <person name="Lysak M.A."/>
            <person name="Weigel D."/>
            <person name="Coupland G."/>
            <person name="Schneeberger K."/>
        </authorList>
    </citation>
    <scope>NUCLEOTIDE SEQUENCE [LARGE SCALE GENOMIC DNA]</scope>
    <source>
        <strain evidence="3">cv. Pajares</strain>
    </source>
</reference>
<dbReference type="Proteomes" id="UP000029120">
    <property type="component" value="Chromosome 3"/>
</dbReference>
<evidence type="ECO:0000313" key="2">
    <source>
        <dbReference type="EMBL" id="KFK38677.1"/>
    </source>
</evidence>
<keyword evidence="3" id="KW-1185">Reference proteome</keyword>
<accession>A0A087H975</accession>
<protein>
    <submittedName>
        <fullName evidence="2">Uncharacterized protein</fullName>
    </submittedName>
</protein>
<keyword evidence="1" id="KW-0472">Membrane</keyword>
<organism evidence="2 3">
    <name type="scientific">Arabis alpina</name>
    <name type="common">Alpine rock-cress</name>
    <dbReference type="NCBI Taxonomy" id="50452"/>
    <lineage>
        <taxon>Eukaryota</taxon>
        <taxon>Viridiplantae</taxon>
        <taxon>Streptophyta</taxon>
        <taxon>Embryophyta</taxon>
        <taxon>Tracheophyta</taxon>
        <taxon>Spermatophyta</taxon>
        <taxon>Magnoliopsida</taxon>
        <taxon>eudicotyledons</taxon>
        <taxon>Gunneridae</taxon>
        <taxon>Pentapetalae</taxon>
        <taxon>rosids</taxon>
        <taxon>malvids</taxon>
        <taxon>Brassicales</taxon>
        <taxon>Brassicaceae</taxon>
        <taxon>Arabideae</taxon>
        <taxon>Arabis</taxon>
    </lineage>
</organism>
<dbReference type="EMBL" id="CM002871">
    <property type="protein sequence ID" value="KFK38677.1"/>
    <property type="molecule type" value="Genomic_DNA"/>
</dbReference>
<gene>
    <name evidence="2" type="ordered locus">AALP_Aa3g146300</name>
</gene>
<keyword evidence="1" id="KW-0812">Transmembrane</keyword>
<sequence>MSLKNLGSIIARRLVGTVIPSVSPLESKGKKDIPARFVVATAFSAVGYGVGYVIFCVYDAAERTVKNMMGRER</sequence>
<evidence type="ECO:0000313" key="3">
    <source>
        <dbReference type="Proteomes" id="UP000029120"/>
    </source>
</evidence>